<name>A0A8T2Z9I3_POPDE</name>
<comment type="caution">
    <text evidence="2">The sequence shown here is derived from an EMBL/GenBank/DDBJ whole genome shotgun (WGS) entry which is preliminary data.</text>
</comment>
<dbReference type="EMBL" id="JACEGQ020000003">
    <property type="protein sequence ID" value="KAH8513951.1"/>
    <property type="molecule type" value="Genomic_DNA"/>
</dbReference>
<evidence type="ECO:0000313" key="3">
    <source>
        <dbReference type="Proteomes" id="UP000807159"/>
    </source>
</evidence>
<sequence length="176" mass="20019">MEVEYGNGDSRGEPFPDKPPDGGGETEQMKCRLVSSIGPRIDRTLVWVRIPDLNVVYYNGSFLLALATTLGAPVRRNQRDGEGFHCLKKCMMSRKTWSDVALDNTVQIDCDSLAGWIIQLGGNEEGLLFMSTIWWIWRQRNILAFGETYKGDQRLLSNIYRMVEDMRQAWHGADVS</sequence>
<accession>A0A8T2Z9I3</accession>
<feature type="region of interest" description="Disordered" evidence="1">
    <location>
        <begin position="1"/>
        <end position="27"/>
    </location>
</feature>
<dbReference type="AlphaFoldDB" id="A0A8T2Z9I3"/>
<evidence type="ECO:0000256" key="1">
    <source>
        <dbReference type="SAM" id="MobiDB-lite"/>
    </source>
</evidence>
<keyword evidence="3" id="KW-1185">Reference proteome</keyword>
<feature type="compositionally biased region" description="Basic and acidic residues" evidence="1">
    <location>
        <begin position="10"/>
        <end position="20"/>
    </location>
</feature>
<reference evidence="2" key="1">
    <citation type="journal article" date="2021" name="J. Hered.">
        <title>Genome Assembly of Salicaceae Populus deltoides (Eastern Cottonwood) I-69 Based on Nanopore Sequencing and Hi-C Technologies.</title>
        <authorList>
            <person name="Bai S."/>
            <person name="Wu H."/>
            <person name="Zhang J."/>
            <person name="Pan Z."/>
            <person name="Zhao W."/>
            <person name="Li Z."/>
            <person name="Tong C."/>
        </authorList>
    </citation>
    <scope>NUCLEOTIDE SEQUENCE</scope>
    <source>
        <tissue evidence="2">Leaf</tissue>
    </source>
</reference>
<evidence type="ECO:0008006" key="4">
    <source>
        <dbReference type="Google" id="ProtNLM"/>
    </source>
</evidence>
<feature type="non-terminal residue" evidence="2">
    <location>
        <position position="176"/>
    </location>
</feature>
<dbReference type="Proteomes" id="UP000807159">
    <property type="component" value="Chromosome 3"/>
</dbReference>
<proteinExistence type="predicted"/>
<protein>
    <recommendedName>
        <fullName evidence="4">DUF4283 domain-containing protein</fullName>
    </recommendedName>
</protein>
<organism evidence="2 3">
    <name type="scientific">Populus deltoides</name>
    <name type="common">Eastern poplar</name>
    <name type="synonym">Eastern cottonwood</name>
    <dbReference type="NCBI Taxonomy" id="3696"/>
    <lineage>
        <taxon>Eukaryota</taxon>
        <taxon>Viridiplantae</taxon>
        <taxon>Streptophyta</taxon>
        <taxon>Embryophyta</taxon>
        <taxon>Tracheophyta</taxon>
        <taxon>Spermatophyta</taxon>
        <taxon>Magnoliopsida</taxon>
        <taxon>eudicotyledons</taxon>
        <taxon>Gunneridae</taxon>
        <taxon>Pentapetalae</taxon>
        <taxon>rosids</taxon>
        <taxon>fabids</taxon>
        <taxon>Malpighiales</taxon>
        <taxon>Salicaceae</taxon>
        <taxon>Saliceae</taxon>
        <taxon>Populus</taxon>
    </lineage>
</organism>
<gene>
    <name evidence="2" type="ORF">H0E87_006986</name>
</gene>
<evidence type="ECO:0000313" key="2">
    <source>
        <dbReference type="EMBL" id="KAH8513951.1"/>
    </source>
</evidence>